<reference evidence="3" key="1">
    <citation type="submission" date="2014-09" db="EMBL/GenBank/DDBJ databases">
        <authorList>
            <person name="Sharma Rahul"/>
            <person name="Thines Marco"/>
        </authorList>
    </citation>
    <scope>NUCLEOTIDE SEQUENCE [LARGE SCALE GENOMIC DNA]</scope>
</reference>
<protein>
    <submittedName>
        <fullName evidence="2">Uncharacterized protein</fullName>
    </submittedName>
</protein>
<name>A0A0P1APF4_PLAHL</name>
<dbReference type="EMBL" id="CCYD01000653">
    <property type="protein sequence ID" value="CEG43132.1"/>
    <property type="molecule type" value="Genomic_DNA"/>
</dbReference>
<dbReference type="AlphaFoldDB" id="A0A0P1APF4"/>
<evidence type="ECO:0000313" key="3">
    <source>
        <dbReference type="Proteomes" id="UP000054928"/>
    </source>
</evidence>
<proteinExistence type="predicted"/>
<feature type="region of interest" description="Disordered" evidence="1">
    <location>
        <begin position="1"/>
        <end position="22"/>
    </location>
</feature>
<organism evidence="2 3">
    <name type="scientific">Plasmopara halstedii</name>
    <name type="common">Downy mildew of sunflower</name>
    <dbReference type="NCBI Taxonomy" id="4781"/>
    <lineage>
        <taxon>Eukaryota</taxon>
        <taxon>Sar</taxon>
        <taxon>Stramenopiles</taxon>
        <taxon>Oomycota</taxon>
        <taxon>Peronosporomycetes</taxon>
        <taxon>Peronosporales</taxon>
        <taxon>Peronosporaceae</taxon>
        <taxon>Plasmopara</taxon>
    </lineage>
</organism>
<sequence>MSLGASMNKKPTTEKPGHLPDCNSGMQLLASRLEHIKPLSSTKAVVALWYRNIYMLIRAAMSVWSY</sequence>
<evidence type="ECO:0000313" key="2">
    <source>
        <dbReference type="EMBL" id="CEG43132.1"/>
    </source>
</evidence>
<dbReference type="GeneID" id="36408404"/>
<evidence type="ECO:0000256" key="1">
    <source>
        <dbReference type="SAM" id="MobiDB-lite"/>
    </source>
</evidence>
<keyword evidence="3" id="KW-1185">Reference proteome</keyword>
<dbReference type="RefSeq" id="XP_024579501.1">
    <property type="nucleotide sequence ID" value="XM_024729089.1"/>
</dbReference>
<accession>A0A0P1APF4</accession>
<dbReference type="Proteomes" id="UP000054928">
    <property type="component" value="Unassembled WGS sequence"/>
</dbReference>